<dbReference type="EMBL" id="CP014525">
    <property type="protein sequence ID" value="AMW34539.1"/>
    <property type="molecule type" value="Genomic_DNA"/>
</dbReference>
<evidence type="ECO:0000313" key="1">
    <source>
        <dbReference type="EMBL" id="AMW34539.1"/>
    </source>
</evidence>
<sequence>MRKRGWDKTQARRYLVVCACAMALLSCAFFLMVSVSHAGELRLSTLEWPPYTGESLPGTGAAAVVLQEAARHGGDTFSAAFYPWQRAVRIGLESPGYVGYFPEYMSRDLDSQCLFSKPIGIGPLGFAQRRDRPLFWNTLDDLASVPIGTVSGYVNTADFDARVAVGRLSTDTAIDDVSNLRKVIAKRVVAAVVDHNVMTYLLKTDSSLITEGDVLEFNSRILENKTLHVCFRRTDEGEAARARLDAALSALDVSTIFEKALVF</sequence>
<dbReference type="GeneID" id="53316386"/>
<name>A0A143DD74_9PROT</name>
<dbReference type="SUPFAM" id="SSF53850">
    <property type="entry name" value="Periplasmic binding protein-like II"/>
    <property type="match status" value="1"/>
</dbReference>
<accession>A0A143DD74</accession>
<dbReference type="PROSITE" id="PS51257">
    <property type="entry name" value="PROKAR_LIPOPROTEIN"/>
    <property type="match status" value="1"/>
</dbReference>
<dbReference type="OrthoDB" id="5296159at2"/>
<dbReference type="RefSeq" id="WP_156483291.1">
    <property type="nucleotide sequence ID" value="NZ_CP014525.1"/>
</dbReference>
<keyword evidence="2" id="KW-1185">Reference proteome</keyword>
<dbReference type="KEGG" id="hjo:AY555_04370"/>
<protein>
    <recommendedName>
        <fullName evidence="3">Solute-binding protein family 3/N-terminal domain-containing protein</fullName>
    </recommendedName>
</protein>
<dbReference type="Proteomes" id="UP000076066">
    <property type="component" value="Chromosome"/>
</dbReference>
<reference evidence="1 2" key="1">
    <citation type="submission" date="2016-02" db="EMBL/GenBank/DDBJ databases">
        <title>Complete Genome of H5569, the type strain of the newly described species Haematospirillium jordaniae.</title>
        <authorList>
            <person name="Nicholson A.C."/>
            <person name="Humrighouse B.W."/>
            <person name="Loparov V."/>
            <person name="McQuiston J.R."/>
        </authorList>
    </citation>
    <scope>NUCLEOTIDE SEQUENCE [LARGE SCALE GENOMIC DNA]</scope>
    <source>
        <strain evidence="1 2">H5569</strain>
    </source>
</reference>
<proteinExistence type="predicted"/>
<dbReference type="AlphaFoldDB" id="A0A143DD74"/>
<dbReference type="Gene3D" id="3.40.190.10">
    <property type="entry name" value="Periplasmic binding protein-like II"/>
    <property type="match status" value="2"/>
</dbReference>
<evidence type="ECO:0000313" key="2">
    <source>
        <dbReference type="Proteomes" id="UP000076066"/>
    </source>
</evidence>
<dbReference type="STRING" id="1549855.AY555_04370"/>
<organism evidence="1 2">
    <name type="scientific">Haematospirillum jordaniae</name>
    <dbReference type="NCBI Taxonomy" id="1549855"/>
    <lineage>
        <taxon>Bacteria</taxon>
        <taxon>Pseudomonadati</taxon>
        <taxon>Pseudomonadota</taxon>
        <taxon>Alphaproteobacteria</taxon>
        <taxon>Rhodospirillales</taxon>
        <taxon>Novispirillaceae</taxon>
        <taxon>Haematospirillum</taxon>
    </lineage>
</organism>
<evidence type="ECO:0008006" key="3">
    <source>
        <dbReference type="Google" id="ProtNLM"/>
    </source>
</evidence>
<gene>
    <name evidence="1" type="ORF">AY555_04370</name>
</gene>